<sequence>MSVCLDAASASASASATYDAWVILGQQLPDSLPSPPTLVSLAPALSTADTADTPAYAACYRRLSYFLLRYPTLTPLLLPDTLSICDTSERHTLLLSVPLLIIRTVFTIGFTAAAAANTTVAPYYVAFLLSLSVPLPKSLMFPLPLSACSLPNPPSYSTGFCILGFEPSSINASDRIPTLLLKQIG</sequence>
<organism evidence="1 2">
    <name type="scientific">Eumeta variegata</name>
    <name type="common">Bagworm moth</name>
    <name type="synonym">Eumeta japonica</name>
    <dbReference type="NCBI Taxonomy" id="151549"/>
    <lineage>
        <taxon>Eukaryota</taxon>
        <taxon>Metazoa</taxon>
        <taxon>Ecdysozoa</taxon>
        <taxon>Arthropoda</taxon>
        <taxon>Hexapoda</taxon>
        <taxon>Insecta</taxon>
        <taxon>Pterygota</taxon>
        <taxon>Neoptera</taxon>
        <taxon>Endopterygota</taxon>
        <taxon>Lepidoptera</taxon>
        <taxon>Glossata</taxon>
        <taxon>Ditrysia</taxon>
        <taxon>Tineoidea</taxon>
        <taxon>Psychidae</taxon>
        <taxon>Oiketicinae</taxon>
        <taxon>Eumeta</taxon>
    </lineage>
</organism>
<dbReference type="EMBL" id="BGZK01000800">
    <property type="protein sequence ID" value="GBP60948.1"/>
    <property type="molecule type" value="Genomic_DNA"/>
</dbReference>
<dbReference type="AlphaFoldDB" id="A0A4C1XC05"/>
<comment type="caution">
    <text evidence="1">The sequence shown here is derived from an EMBL/GenBank/DDBJ whole genome shotgun (WGS) entry which is preliminary data.</text>
</comment>
<accession>A0A4C1XC05</accession>
<protein>
    <submittedName>
        <fullName evidence="1">Uncharacterized protein</fullName>
    </submittedName>
</protein>
<dbReference type="Proteomes" id="UP000299102">
    <property type="component" value="Unassembled WGS sequence"/>
</dbReference>
<keyword evidence="2" id="KW-1185">Reference proteome</keyword>
<gene>
    <name evidence="1" type="ORF">EVAR_51511_1</name>
</gene>
<proteinExistence type="predicted"/>
<name>A0A4C1XC05_EUMVA</name>
<reference evidence="1 2" key="1">
    <citation type="journal article" date="2019" name="Commun. Biol.">
        <title>The bagworm genome reveals a unique fibroin gene that provides high tensile strength.</title>
        <authorList>
            <person name="Kono N."/>
            <person name="Nakamura H."/>
            <person name="Ohtoshi R."/>
            <person name="Tomita M."/>
            <person name="Numata K."/>
            <person name="Arakawa K."/>
        </authorList>
    </citation>
    <scope>NUCLEOTIDE SEQUENCE [LARGE SCALE GENOMIC DNA]</scope>
</reference>
<evidence type="ECO:0000313" key="1">
    <source>
        <dbReference type="EMBL" id="GBP60948.1"/>
    </source>
</evidence>
<evidence type="ECO:0000313" key="2">
    <source>
        <dbReference type="Proteomes" id="UP000299102"/>
    </source>
</evidence>